<feature type="transmembrane region" description="Helical" evidence="7">
    <location>
        <begin position="52"/>
        <end position="70"/>
    </location>
</feature>
<evidence type="ECO:0000256" key="5">
    <source>
        <dbReference type="ARBA" id="ARBA00023136"/>
    </source>
</evidence>
<keyword evidence="4 7" id="KW-1133">Transmembrane helix</keyword>
<evidence type="ECO:0000259" key="9">
    <source>
        <dbReference type="Pfam" id="PF01618"/>
    </source>
</evidence>
<evidence type="ECO:0000256" key="2">
    <source>
        <dbReference type="ARBA" id="ARBA00022475"/>
    </source>
</evidence>
<keyword evidence="2" id="KW-1003">Cell membrane</keyword>
<protein>
    <submittedName>
        <fullName evidence="10">MotA/TolQ/ExbB proton channel family protein</fullName>
    </submittedName>
</protein>
<dbReference type="EMBL" id="PJKA01000003">
    <property type="protein sequence ID" value="PNC19882.1"/>
    <property type="molecule type" value="Genomic_DNA"/>
</dbReference>
<dbReference type="RefSeq" id="WP_102712183.1">
    <property type="nucleotide sequence ID" value="NZ_CABMLK010000002.1"/>
</dbReference>
<organism evidence="10 11">
    <name type="scientific">Akkermansia muciniphila</name>
    <dbReference type="NCBI Taxonomy" id="239935"/>
    <lineage>
        <taxon>Bacteria</taxon>
        <taxon>Pseudomonadati</taxon>
        <taxon>Verrucomicrobiota</taxon>
        <taxon>Verrucomicrobiia</taxon>
        <taxon>Verrucomicrobiales</taxon>
        <taxon>Akkermansiaceae</taxon>
        <taxon>Akkermansia</taxon>
    </lineage>
</organism>
<name>A0A2N8HGL5_9BACT</name>
<dbReference type="InterPro" id="IPR050790">
    <property type="entry name" value="ExbB/TolQ_transport"/>
</dbReference>
<dbReference type="PANTHER" id="PTHR30625:SF17">
    <property type="entry name" value="TOLQ-RELATED"/>
    <property type="match status" value="1"/>
</dbReference>
<accession>A0A2N8HGL5</accession>
<dbReference type="PANTHER" id="PTHR30625">
    <property type="entry name" value="PROTEIN TOLQ"/>
    <property type="match status" value="1"/>
</dbReference>
<comment type="subcellular location">
    <subcellularLocation>
        <location evidence="1">Cell membrane</location>
        <topology evidence="1">Multi-pass membrane protein</topology>
    </subcellularLocation>
    <subcellularLocation>
        <location evidence="6">Membrane</location>
        <topology evidence="6">Multi-pass membrane protein</topology>
    </subcellularLocation>
</comment>
<comment type="caution">
    <text evidence="10">The sequence shown here is derived from an EMBL/GenBank/DDBJ whole genome shotgun (WGS) entry which is preliminary data.</text>
</comment>
<evidence type="ECO:0000313" key="11">
    <source>
        <dbReference type="Proteomes" id="UP000236000"/>
    </source>
</evidence>
<dbReference type="InterPro" id="IPR002898">
    <property type="entry name" value="MotA_ExbB_proton_chnl"/>
</dbReference>
<proteinExistence type="inferred from homology"/>
<keyword evidence="8" id="KW-0732">Signal</keyword>
<feature type="transmembrane region" description="Helical" evidence="7">
    <location>
        <begin position="201"/>
        <end position="222"/>
    </location>
</feature>
<evidence type="ECO:0000256" key="4">
    <source>
        <dbReference type="ARBA" id="ARBA00022989"/>
    </source>
</evidence>
<comment type="similarity">
    <text evidence="6">Belongs to the exbB/tolQ family.</text>
</comment>
<evidence type="ECO:0000313" key="10">
    <source>
        <dbReference type="EMBL" id="PNC19882.1"/>
    </source>
</evidence>
<evidence type="ECO:0000256" key="8">
    <source>
        <dbReference type="SAM" id="SignalP"/>
    </source>
</evidence>
<feature type="transmembrane region" description="Helical" evidence="7">
    <location>
        <begin position="157"/>
        <end position="181"/>
    </location>
</feature>
<dbReference type="AlphaFoldDB" id="A0A2N8HGL5"/>
<keyword evidence="3 7" id="KW-0812">Transmembrane</keyword>
<dbReference type="GO" id="GO:0005886">
    <property type="term" value="C:plasma membrane"/>
    <property type="evidence" value="ECO:0007669"/>
    <property type="project" value="UniProtKB-SubCell"/>
</dbReference>
<reference evidence="10 11" key="1">
    <citation type="journal article" date="2017" name="BMC Genomics">
        <title>Genome sequencing of 39 Akkermansia muciniphila isolates reveals its population structure, genomic and functional diverisity, and global distribution in mammalian gut microbiotas.</title>
        <authorList>
            <person name="Guo X."/>
            <person name="Li S."/>
            <person name="Zhang J."/>
            <person name="Wu F."/>
            <person name="Li X."/>
            <person name="Wu D."/>
            <person name="Zhang M."/>
            <person name="Ou Z."/>
            <person name="Jie Z."/>
            <person name="Yan Q."/>
            <person name="Li P."/>
            <person name="Yi J."/>
            <person name="Peng Y."/>
        </authorList>
    </citation>
    <scope>NUCLEOTIDE SEQUENCE [LARGE SCALE GENOMIC DNA]</scope>
    <source>
        <strain evidence="10 11">GP24</strain>
    </source>
</reference>
<keyword evidence="5 7" id="KW-0472">Membrane</keyword>
<keyword evidence="6" id="KW-0813">Transport</keyword>
<feature type="domain" description="MotA/TolQ/ExbB proton channel" evidence="9">
    <location>
        <begin position="132"/>
        <end position="232"/>
    </location>
</feature>
<feature type="chain" id="PRO_5014989934" evidence="8">
    <location>
        <begin position="29"/>
        <end position="263"/>
    </location>
</feature>
<sequence>MKNLFRLGFRFAAFASVLMAAFSTSAFAQEAAEAAAPQEQTMLDKWIIAGGWTMIPIMLVEAFIVFLVIYNMVALKKEKFCPEDLKVTLLQLMAECRIRSAIEVAAGSPTYLGRLVAYALPNVDATRPEDLGKDAIEDAVADFTANESRSVFKWINMLALCAQISPMLGLFGTVQGMVGAFGTLSSAGQADPTQLAGDISVALLTTFWGLINAIIATPFFFFQKGIANAQIAECIGTVQEMVNTSINVVNAEAQLARIPEGLA</sequence>
<dbReference type="Proteomes" id="UP000236000">
    <property type="component" value="Unassembled WGS sequence"/>
</dbReference>
<dbReference type="OrthoDB" id="9780511at2"/>
<evidence type="ECO:0000256" key="7">
    <source>
        <dbReference type="SAM" id="Phobius"/>
    </source>
</evidence>
<feature type="signal peptide" evidence="8">
    <location>
        <begin position="1"/>
        <end position="28"/>
    </location>
</feature>
<evidence type="ECO:0000256" key="1">
    <source>
        <dbReference type="ARBA" id="ARBA00004651"/>
    </source>
</evidence>
<keyword evidence="6" id="KW-0653">Protein transport</keyword>
<evidence type="ECO:0000256" key="3">
    <source>
        <dbReference type="ARBA" id="ARBA00022692"/>
    </source>
</evidence>
<dbReference type="GO" id="GO:0017038">
    <property type="term" value="P:protein import"/>
    <property type="evidence" value="ECO:0007669"/>
    <property type="project" value="TreeGrafter"/>
</dbReference>
<evidence type="ECO:0000256" key="6">
    <source>
        <dbReference type="RuleBase" id="RU004057"/>
    </source>
</evidence>
<gene>
    <name evidence="10" type="ORF">CXU22_02390</name>
</gene>
<dbReference type="Pfam" id="PF01618">
    <property type="entry name" value="MotA_ExbB"/>
    <property type="match status" value="1"/>
</dbReference>